<reference evidence="1" key="1">
    <citation type="journal article" date="2014" name="Genome Biol. Evol.">
        <title>Pangenome evidence for extensive interdomain horizontal transfer affecting lineage core and shell genes in uncultured planktonic thaumarchaeota and euryarchaeota.</title>
        <authorList>
            <person name="Deschamps P."/>
            <person name="Zivanovic Y."/>
            <person name="Moreira D."/>
            <person name="Rodriguez-Valera F."/>
            <person name="Lopez-Garcia P."/>
        </authorList>
    </citation>
    <scope>NUCLEOTIDE SEQUENCE</scope>
</reference>
<name>A0A075GV07_9ARCH</name>
<dbReference type="EMBL" id="KF900811">
    <property type="protein sequence ID" value="AIF07726.1"/>
    <property type="molecule type" value="Genomic_DNA"/>
</dbReference>
<protein>
    <submittedName>
        <fullName evidence="1">Uncharacterized protein</fullName>
    </submittedName>
</protein>
<accession>A0A075GV07</accession>
<sequence>MSFSDFIDERMLISRDVLGKKEMKIKVLELSDETAPSQWKLGDRVKVNKILITIKHLETQEIEEGELDIESVENELIEKRHYTSTNRWIPTKDIKNGYVVNSRHTRLISDASALDLIEF</sequence>
<evidence type="ECO:0000313" key="1">
    <source>
        <dbReference type="EMBL" id="AIF07726.1"/>
    </source>
</evidence>
<proteinExistence type="predicted"/>
<organism evidence="1">
    <name type="scientific">uncultured marine thaumarchaeote KM3_23_F10</name>
    <dbReference type="NCBI Taxonomy" id="1456100"/>
    <lineage>
        <taxon>Archaea</taxon>
        <taxon>Nitrososphaerota</taxon>
        <taxon>environmental samples</taxon>
    </lineage>
</organism>
<dbReference type="AlphaFoldDB" id="A0A075GV07"/>